<evidence type="ECO:0000313" key="6">
    <source>
        <dbReference type="EMBL" id="KAJ7958028.1"/>
    </source>
</evidence>
<evidence type="ECO:0000256" key="2">
    <source>
        <dbReference type="ARBA" id="ARBA00022723"/>
    </source>
</evidence>
<dbReference type="InterPro" id="IPR036412">
    <property type="entry name" value="HAD-like_sf"/>
</dbReference>
<keyword evidence="7" id="KW-1185">Reference proteome</keyword>
<dbReference type="GO" id="GO:0008253">
    <property type="term" value="F:5'-nucleotidase activity"/>
    <property type="evidence" value="ECO:0007669"/>
    <property type="project" value="TreeGrafter"/>
</dbReference>
<keyword evidence="5" id="KW-0175">Coiled coil</keyword>
<keyword evidence="2" id="KW-0479">Metal-binding</keyword>
<proteinExistence type="inferred from homology"/>
<accession>A0AAD7LHI5</accession>
<name>A0AAD7LHI5_QUISA</name>
<evidence type="ECO:0000256" key="4">
    <source>
        <dbReference type="ARBA" id="ARBA00022842"/>
    </source>
</evidence>
<dbReference type="KEGG" id="qsa:O6P43_018814"/>
<comment type="similarity">
    <text evidence="1">Belongs to the 5'(3')-deoxyribonucleotidase family.</text>
</comment>
<feature type="coiled-coil region" evidence="5">
    <location>
        <begin position="6"/>
        <end position="33"/>
    </location>
</feature>
<dbReference type="Gene3D" id="3.40.50.1000">
    <property type="entry name" value="HAD superfamily/HAD-like"/>
    <property type="match status" value="1"/>
</dbReference>
<evidence type="ECO:0000313" key="7">
    <source>
        <dbReference type="Proteomes" id="UP001163823"/>
    </source>
</evidence>
<dbReference type="Pfam" id="PF05761">
    <property type="entry name" value="5_nucleotid"/>
    <property type="match status" value="1"/>
</dbReference>
<evidence type="ECO:0000256" key="3">
    <source>
        <dbReference type="ARBA" id="ARBA00022801"/>
    </source>
</evidence>
<dbReference type="InterPro" id="IPR023214">
    <property type="entry name" value="HAD_sf"/>
</dbReference>
<feature type="coiled-coil region" evidence="5">
    <location>
        <begin position="91"/>
        <end position="118"/>
    </location>
</feature>
<dbReference type="GO" id="GO:0046872">
    <property type="term" value="F:metal ion binding"/>
    <property type="evidence" value="ECO:0007669"/>
    <property type="project" value="UniProtKB-KW"/>
</dbReference>
<reference evidence="6" key="1">
    <citation type="journal article" date="2023" name="Science">
        <title>Elucidation of the pathway for biosynthesis of saponin adjuvants from the soapbark tree.</title>
        <authorList>
            <person name="Reed J."/>
            <person name="Orme A."/>
            <person name="El-Demerdash A."/>
            <person name="Owen C."/>
            <person name="Martin L.B.B."/>
            <person name="Misra R.C."/>
            <person name="Kikuchi S."/>
            <person name="Rejzek M."/>
            <person name="Martin A.C."/>
            <person name="Harkess A."/>
            <person name="Leebens-Mack J."/>
            <person name="Louveau T."/>
            <person name="Stephenson M.J."/>
            <person name="Osbourn A."/>
        </authorList>
    </citation>
    <scope>NUCLEOTIDE SEQUENCE</scope>
    <source>
        <strain evidence="6">S10</strain>
    </source>
</reference>
<dbReference type="Proteomes" id="UP001163823">
    <property type="component" value="Chromosome 8"/>
</dbReference>
<dbReference type="InterPro" id="IPR008380">
    <property type="entry name" value="HAD-SF_hydro_IG_5-nucl"/>
</dbReference>
<dbReference type="SUPFAM" id="SSF56784">
    <property type="entry name" value="HAD-like"/>
    <property type="match status" value="1"/>
</dbReference>
<dbReference type="AlphaFoldDB" id="A0AAD7LHI5"/>
<evidence type="ECO:0000256" key="1">
    <source>
        <dbReference type="ARBA" id="ARBA00009589"/>
    </source>
</evidence>
<sequence>MVNTNIQLVQQQLAQQEKECHRIEARVAAMEENSRATREDGGSFGHLHKLLSIESSSQVLYVRDRIYGDLLSDVKVKRWRTILVVPEVKREAELLHELRDTRKQLRLLKKELNHIEDKMIRFELYRL</sequence>
<organism evidence="6 7">
    <name type="scientific">Quillaja saponaria</name>
    <name type="common">Soap bark tree</name>
    <dbReference type="NCBI Taxonomy" id="32244"/>
    <lineage>
        <taxon>Eukaryota</taxon>
        <taxon>Viridiplantae</taxon>
        <taxon>Streptophyta</taxon>
        <taxon>Embryophyta</taxon>
        <taxon>Tracheophyta</taxon>
        <taxon>Spermatophyta</taxon>
        <taxon>Magnoliopsida</taxon>
        <taxon>eudicotyledons</taxon>
        <taxon>Gunneridae</taxon>
        <taxon>Pentapetalae</taxon>
        <taxon>rosids</taxon>
        <taxon>fabids</taxon>
        <taxon>Fabales</taxon>
        <taxon>Quillajaceae</taxon>
        <taxon>Quillaja</taxon>
    </lineage>
</organism>
<evidence type="ECO:0000256" key="5">
    <source>
        <dbReference type="SAM" id="Coils"/>
    </source>
</evidence>
<gene>
    <name evidence="6" type="ORF">O6P43_018814</name>
</gene>
<dbReference type="PANTHER" id="PTHR12103:SF15">
    <property type="entry name" value="CYTOSOLIC PURINE 5'-NUCLEOTIDASE"/>
    <property type="match status" value="1"/>
</dbReference>
<protein>
    <submittedName>
        <fullName evidence="6">Purine 5'-nucleotidase</fullName>
    </submittedName>
</protein>
<keyword evidence="4" id="KW-0460">Magnesium</keyword>
<dbReference type="EMBL" id="JARAOO010000008">
    <property type="protein sequence ID" value="KAJ7958028.1"/>
    <property type="molecule type" value="Genomic_DNA"/>
</dbReference>
<dbReference type="PANTHER" id="PTHR12103">
    <property type="entry name" value="5'-NUCLEOTIDASE DOMAIN-CONTAINING"/>
    <property type="match status" value="1"/>
</dbReference>
<comment type="caution">
    <text evidence="6">The sequence shown here is derived from an EMBL/GenBank/DDBJ whole genome shotgun (WGS) entry which is preliminary data.</text>
</comment>
<keyword evidence="3" id="KW-0378">Hydrolase</keyword>